<feature type="transmembrane region" description="Helical" evidence="1">
    <location>
        <begin position="82"/>
        <end position="100"/>
    </location>
</feature>
<feature type="transmembrane region" description="Helical" evidence="1">
    <location>
        <begin position="39"/>
        <end position="62"/>
    </location>
</feature>
<evidence type="ECO:0000313" key="2">
    <source>
        <dbReference type="EMBL" id="MBD7943975.1"/>
    </source>
</evidence>
<evidence type="ECO:0000313" key="3">
    <source>
        <dbReference type="Proteomes" id="UP000640786"/>
    </source>
</evidence>
<dbReference type="RefSeq" id="WP_191696912.1">
    <property type="nucleotide sequence ID" value="NZ_JACSQO010000002.1"/>
</dbReference>
<keyword evidence="3" id="KW-1185">Reference proteome</keyword>
<name>A0ABR8R8A0_9BACI</name>
<keyword evidence="1" id="KW-0812">Transmembrane</keyword>
<keyword evidence="1" id="KW-0472">Membrane</keyword>
<dbReference type="Proteomes" id="UP000640786">
    <property type="component" value="Unassembled WGS sequence"/>
</dbReference>
<sequence>MNQMDIIDFICFIMINGIGLFVLFRIYKKGNKIEFFLPYISLAIPILLRYILLVIALNGIGYFLIYDLLPNQSLEETNLMDLTISIIVEVVYNLMFIHYFKKINKKGI</sequence>
<dbReference type="EMBL" id="JACSQO010000002">
    <property type="protein sequence ID" value="MBD7943975.1"/>
    <property type="molecule type" value="Genomic_DNA"/>
</dbReference>
<organism evidence="2 3">
    <name type="scientific">Psychrobacillus faecigallinarum</name>
    <dbReference type="NCBI Taxonomy" id="2762235"/>
    <lineage>
        <taxon>Bacteria</taxon>
        <taxon>Bacillati</taxon>
        <taxon>Bacillota</taxon>
        <taxon>Bacilli</taxon>
        <taxon>Bacillales</taxon>
        <taxon>Bacillaceae</taxon>
        <taxon>Psychrobacillus</taxon>
    </lineage>
</organism>
<feature type="transmembrane region" description="Helical" evidence="1">
    <location>
        <begin position="6"/>
        <end position="27"/>
    </location>
</feature>
<accession>A0ABR8R8A0</accession>
<gene>
    <name evidence="2" type="ORF">H9650_07565</name>
</gene>
<comment type="caution">
    <text evidence="2">The sequence shown here is derived from an EMBL/GenBank/DDBJ whole genome shotgun (WGS) entry which is preliminary data.</text>
</comment>
<keyword evidence="1" id="KW-1133">Transmembrane helix</keyword>
<evidence type="ECO:0000256" key="1">
    <source>
        <dbReference type="SAM" id="Phobius"/>
    </source>
</evidence>
<protein>
    <submittedName>
        <fullName evidence="2">Uncharacterized protein</fullName>
    </submittedName>
</protein>
<proteinExistence type="predicted"/>
<reference evidence="2 3" key="1">
    <citation type="submission" date="2020-08" db="EMBL/GenBank/DDBJ databases">
        <title>A Genomic Blueprint of the Chicken Gut Microbiome.</title>
        <authorList>
            <person name="Gilroy R."/>
            <person name="Ravi A."/>
            <person name="Getino M."/>
            <person name="Pursley I."/>
            <person name="Horton D.L."/>
            <person name="Alikhan N.-F."/>
            <person name="Baker D."/>
            <person name="Gharbi K."/>
            <person name="Hall N."/>
            <person name="Watson M."/>
            <person name="Adriaenssens E.M."/>
            <person name="Foster-Nyarko E."/>
            <person name="Jarju S."/>
            <person name="Secka A."/>
            <person name="Antonio M."/>
            <person name="Oren A."/>
            <person name="Chaudhuri R."/>
            <person name="La Ragione R.M."/>
            <person name="Hildebrand F."/>
            <person name="Pallen M.J."/>
        </authorList>
    </citation>
    <scope>NUCLEOTIDE SEQUENCE [LARGE SCALE GENOMIC DNA]</scope>
    <source>
        <strain evidence="2 3">Sa2BUA9</strain>
    </source>
</reference>